<evidence type="ECO:0000313" key="4">
    <source>
        <dbReference type="Proteomes" id="UP001143307"/>
    </source>
</evidence>
<feature type="region of interest" description="Disordered" evidence="1">
    <location>
        <begin position="376"/>
        <end position="404"/>
    </location>
</feature>
<sequence length="1628" mass="167355">LDDALVESTENLLLNLSNASNATIADPQGVVTIQDNDNPPPEPEPEPEPETPPIANNDEFTTDVNESVSGTVFPNDVQTDGDAFTVTSNTDPANGSVTVNTDGTFEYTPDENFSGVDTFTYTISDDDGSDTATVTITINDAPVVLDLPVEGEAGTAVDEAGLPPRGAEPAGSDEASDSEQTSGTFLYTAPDAPAAITIDGVAITVAGQTFTGSHGTLTIDSIAAGAIEYTYVLTDNTSGDATSDTFAVVVTDSDDDSAPGDLVIDIVDDVPLASDESNQNVSEGATVTGEFDFVEGADAATVTQINGTDLEFGVDGFSQSIDLDDGAIKVKADGSYSFTADNPTTSLVDPITGTYTVTDGDGDVSTANFSFQVVDANEPSGGDSSALVDDDGLTGGNPASTTGDLTVYPGDSNAEEAIFAGTLDLDFGGDGPGSVDFASLDNTTAQVGQEAVDLTWAGTTLTATGPRGILFTVEVTPATGAYTVTLLDNVLHAQGPDDELNDISVDLTYTVNDTDGPAATGTLTVGFDDDAPTATAVATSNVNEGTTVTGQLVFSAGADGAAVTEIFGKVTLEFGEDGYSDEYDIGDGVIKVQADGSYSFTANSPVTEPVFTGAEFTVTDDDGDTATASVSFNVVDANGPTANLTLAALDDDGLTDGNPLSTVGDLDSNAIGADSNASERFSEGTLNFSFGNDGAGSVDFVAMDSAVGTIGLEDVAYAYSGGVLTATTTNGDRIGTDLFSVTLNEDTGAYTVALLNNVLHAGGSNDEAVNASVDLTYTVYDSDSLPGAGVTDILRVTLDDDAPTAVDETAVAAEEAGANVGGNVLTNDNQGADRAVEVTGISSNYESVVGTVGSDLAGEFGSLTISANGDWTYEPNDVVDNDPAAQDVFTYTITDADGDTSEATITINLSDTKAPVAGTGTAAVDDDGLSGGNAASTAGDLDADQGDAAAAVPDESVFIGSLSGFDLGGDVPVTIDLSSNVGDTLGSEAITYAWAGNTLTASSAARGAVFKVDFETDGSGATGQYTVTLLQNVLHVDDDANDENDASVTLAIKVTDSDGSFDDTGSLAITFDDDTPVAADIEEDGNVEAYVTNLSFIVDISSSMSDNDLTLTESAIATLIQEYELFGAVNLNIVQFYEDNTILSEWISSDGFTVSGYLDSDQSGTDIERGLSGMVGEYDDAPMTANKDVMYFFGDGNTYDDYEVDFIAYLPTWLTFLNSGAVDSFFAYSVNTSSVLSDISALSNSNTAATPVNIDDVGDLAEAVSGTVSTQLTGNLFTEGSNLSVSYGADDGYIDSIKIGSQSTNYDANNATQQINLSGVAALAGNTLSVNFLTGDYTYTVVNQLAPSFELEIGLIDGDGDSASYFYELTISSTSAPIVLDLENDGVDYMSRDSGVVFTDEATSQSVSTAWVGQDDGLLVIDADKSGTVNESKEYVFTEWSDTAETDMEAVAEVFDTNQDGVLDANDERFDEFAVWQDADSDGVTDAGELTSLIEMGVESIALDYTADSVPGNAADGDVTILGQSAVTWSDGSTTIAEDTSFATEALDLRDLLSNDVAGDDVSSYLNVVFDGTATVIEVSNAGQFTSGDSSGGIVDQTITLEGVDLVGSDDLATTIQNMLNNGQLNSD</sequence>
<dbReference type="EMBL" id="SHNP01000015">
    <property type="protein sequence ID" value="MCX2975726.1"/>
    <property type="molecule type" value="Genomic_DNA"/>
</dbReference>
<dbReference type="InterPro" id="IPR010221">
    <property type="entry name" value="VCBS_dom"/>
</dbReference>
<evidence type="ECO:0000313" key="3">
    <source>
        <dbReference type="EMBL" id="MCX2975726.1"/>
    </source>
</evidence>
<dbReference type="PROSITE" id="PS50234">
    <property type="entry name" value="VWFA"/>
    <property type="match status" value="1"/>
</dbReference>
<feature type="non-terminal residue" evidence="3">
    <location>
        <position position="1"/>
    </location>
</feature>
<dbReference type="CDD" id="cd00198">
    <property type="entry name" value="vWFA"/>
    <property type="match status" value="1"/>
</dbReference>
<protein>
    <recommendedName>
        <fullName evidence="2">VWFA domain-containing protein</fullName>
    </recommendedName>
</protein>
<organism evidence="3 4">
    <name type="scientific">Candidatus Seongchinamella marina</name>
    <dbReference type="NCBI Taxonomy" id="2518990"/>
    <lineage>
        <taxon>Bacteria</taxon>
        <taxon>Pseudomonadati</taxon>
        <taxon>Pseudomonadota</taxon>
        <taxon>Gammaproteobacteria</taxon>
        <taxon>Cellvibrionales</taxon>
        <taxon>Halieaceae</taxon>
        <taxon>Seongchinamella</taxon>
    </lineage>
</organism>
<dbReference type="Pfam" id="PF19116">
    <property type="entry name" value="DUF5801"/>
    <property type="match status" value="1"/>
</dbReference>
<dbReference type="Gene3D" id="2.60.40.3440">
    <property type="match status" value="1"/>
</dbReference>
<evidence type="ECO:0000256" key="1">
    <source>
        <dbReference type="SAM" id="MobiDB-lite"/>
    </source>
</evidence>
<dbReference type="Gene3D" id="3.40.50.410">
    <property type="entry name" value="von Willebrand factor, type A domain"/>
    <property type="match status" value="1"/>
</dbReference>
<comment type="caution">
    <text evidence="3">The sequence shown here is derived from an EMBL/GenBank/DDBJ whole genome shotgun (WGS) entry which is preliminary data.</text>
</comment>
<feature type="domain" description="VWFA" evidence="2">
    <location>
        <begin position="1093"/>
        <end position="1268"/>
    </location>
</feature>
<dbReference type="Pfam" id="PF17963">
    <property type="entry name" value="Big_9"/>
    <property type="match status" value="2"/>
</dbReference>
<dbReference type="SUPFAM" id="SSF53300">
    <property type="entry name" value="vWA-like"/>
    <property type="match status" value="1"/>
</dbReference>
<keyword evidence="4" id="KW-1185">Reference proteome</keyword>
<dbReference type="RefSeq" id="WP_279254347.1">
    <property type="nucleotide sequence ID" value="NZ_SHNP01000015.1"/>
</dbReference>
<feature type="region of interest" description="Disordered" evidence="1">
    <location>
        <begin position="25"/>
        <end position="62"/>
    </location>
</feature>
<dbReference type="InterPro" id="IPR038081">
    <property type="entry name" value="CalX-like_sf"/>
</dbReference>
<dbReference type="InterPro" id="IPR002035">
    <property type="entry name" value="VWF_A"/>
</dbReference>
<name>A0ABT3T0F4_9GAMM</name>
<gene>
    <name evidence="3" type="ORF">EYC87_19345</name>
</gene>
<dbReference type="InterPro" id="IPR036465">
    <property type="entry name" value="vWFA_dom_sf"/>
</dbReference>
<proteinExistence type="predicted"/>
<dbReference type="InterPro" id="IPR043824">
    <property type="entry name" value="DUF5801"/>
</dbReference>
<dbReference type="Proteomes" id="UP001143307">
    <property type="component" value="Unassembled WGS sequence"/>
</dbReference>
<reference evidence="3" key="1">
    <citation type="submission" date="2019-02" db="EMBL/GenBank/DDBJ databases">
        <authorList>
            <person name="Li S.-H."/>
        </authorList>
    </citation>
    <scope>NUCLEOTIDE SEQUENCE</scope>
    <source>
        <strain evidence="3">IMCC8485</strain>
    </source>
</reference>
<accession>A0ABT3T0F4</accession>
<feature type="region of interest" description="Disordered" evidence="1">
    <location>
        <begin position="154"/>
        <end position="181"/>
    </location>
</feature>
<dbReference type="NCBIfam" id="TIGR01965">
    <property type="entry name" value="VCBS_repeat"/>
    <property type="match status" value="1"/>
</dbReference>
<dbReference type="SUPFAM" id="SSF141072">
    <property type="entry name" value="CalX-like"/>
    <property type="match status" value="1"/>
</dbReference>
<evidence type="ECO:0000259" key="2">
    <source>
        <dbReference type="PROSITE" id="PS50234"/>
    </source>
</evidence>